<sequence>MHKSISYLICPFLNFLKVLKAFQSVLPAIFISCYNLLLDFLSLNFALVSIRNMREKDITQGKA</sequence>
<name>A0A374P0K4_9FIRM</name>
<reference evidence="2 3" key="1">
    <citation type="submission" date="2018-08" db="EMBL/GenBank/DDBJ databases">
        <title>A genome reference for cultivated species of the human gut microbiota.</title>
        <authorList>
            <person name="Zou Y."/>
            <person name="Xue W."/>
            <person name="Luo G."/>
        </authorList>
    </citation>
    <scope>NUCLEOTIDE SEQUENCE [LARGE SCALE GENOMIC DNA]</scope>
    <source>
        <strain evidence="2 3">TM09-12</strain>
    </source>
</reference>
<organism evidence="2 3">
    <name type="scientific">Hungatella hathewayi</name>
    <dbReference type="NCBI Taxonomy" id="154046"/>
    <lineage>
        <taxon>Bacteria</taxon>
        <taxon>Bacillati</taxon>
        <taxon>Bacillota</taxon>
        <taxon>Clostridia</taxon>
        <taxon>Lachnospirales</taxon>
        <taxon>Lachnospiraceae</taxon>
        <taxon>Hungatella</taxon>
    </lineage>
</organism>
<dbReference type="PROSITE" id="PS51257">
    <property type="entry name" value="PROKAR_LIPOPROTEIN"/>
    <property type="match status" value="1"/>
</dbReference>
<keyword evidence="1" id="KW-1133">Transmembrane helix</keyword>
<dbReference type="EMBL" id="QSON01000015">
    <property type="protein sequence ID" value="RGI98721.1"/>
    <property type="molecule type" value="Genomic_DNA"/>
</dbReference>
<evidence type="ECO:0000256" key="1">
    <source>
        <dbReference type="SAM" id="Phobius"/>
    </source>
</evidence>
<accession>A0A374P0K4</accession>
<protein>
    <submittedName>
        <fullName evidence="2">Uncharacterized protein</fullName>
    </submittedName>
</protein>
<evidence type="ECO:0000313" key="2">
    <source>
        <dbReference type="EMBL" id="RGI98721.1"/>
    </source>
</evidence>
<evidence type="ECO:0000313" key="3">
    <source>
        <dbReference type="Proteomes" id="UP000263014"/>
    </source>
</evidence>
<keyword evidence="1" id="KW-0472">Membrane</keyword>
<gene>
    <name evidence="2" type="ORF">DXD79_24580</name>
</gene>
<dbReference type="AlphaFoldDB" id="A0A374P0K4"/>
<dbReference type="Proteomes" id="UP000263014">
    <property type="component" value="Unassembled WGS sequence"/>
</dbReference>
<comment type="caution">
    <text evidence="2">The sequence shown here is derived from an EMBL/GenBank/DDBJ whole genome shotgun (WGS) entry which is preliminary data.</text>
</comment>
<keyword evidence="1" id="KW-0812">Transmembrane</keyword>
<feature type="transmembrane region" description="Helical" evidence="1">
    <location>
        <begin position="25"/>
        <end position="48"/>
    </location>
</feature>
<proteinExistence type="predicted"/>